<gene>
    <name evidence="1" type="ORF">AN216_24755</name>
</gene>
<accession>A0A1E7JTV1</accession>
<dbReference type="Proteomes" id="UP000176101">
    <property type="component" value="Unassembled WGS sequence"/>
</dbReference>
<dbReference type="PATRIC" id="fig|1075402.3.peg.1379"/>
<dbReference type="EMBL" id="LJGU01000157">
    <property type="protein sequence ID" value="OEU92335.1"/>
    <property type="molecule type" value="Genomic_DNA"/>
</dbReference>
<keyword evidence="2" id="KW-1185">Reference proteome</keyword>
<name>A0A1E7JTV1_9ACTN</name>
<dbReference type="AlphaFoldDB" id="A0A1E7JTV1"/>
<dbReference type="InterPro" id="IPR027417">
    <property type="entry name" value="P-loop_NTPase"/>
</dbReference>
<dbReference type="SUPFAM" id="SSF52540">
    <property type="entry name" value="P-loop containing nucleoside triphosphate hydrolases"/>
    <property type="match status" value="1"/>
</dbReference>
<comment type="caution">
    <text evidence="1">The sequence shown here is derived from an EMBL/GenBank/DDBJ whole genome shotgun (WGS) entry which is preliminary data.</text>
</comment>
<proteinExistence type="predicted"/>
<sequence>MELAGRSERDRAVAEFVHSQLLRARGESARLPSVLLLGPRGSGKSTLLGHIRTLAQATPLGYLDLAEQGHAGAQPLNVLTELVFDLNEKKQHFPRISFPTCGLLLTAVSTGLDLSSRERAVRQLREALDTSGTQRAQRIQGVLEGLAEGAAALVGAPNWAVAPALRLLPTWGSWGSLRTRRRLARVRRQYGSQPTGDFVVTLNRDYNRLEDGERERAEEVLFDAFLTDLMAAYAGQGADRRRTTNSLLLLDNADSPLGGRFLQQLLRARTKAGLADPLVVLATAAGRPEELIRREPGGTPAPGTYLSCWDAPHRFQPVEVDEALHVGQLRDLRREEVNRHAEATLRALPRDSVKPETDDWTQWLGWIVHELTRGQPAATAAVLSDLRTQPADRPWDERLRQLFSTDLVGGLLDRLLPLVTSSELRAMMRRAAVATHLGQAGAARELWQGVSEALSREFAEFSGDPLRTMQLAADDGGLNGVHETLHPVLRFLLLRELSMEDTDGNAWDIAHTALNLRAAARIERDAEAEPWGTAYHDLASGHLQAAATYLDGRFDQVSGAQWCLELCRLRRSPVRTPGGALPGPPRSQFEELVRFLADPQHPRDRRMKAITRLLAASWISPEPRDDPAAGQVTDPYRNPLGDPYAELYPEIREEYLTLRGMVDDEADRHVFLRRAEQYRRRPWW</sequence>
<reference evidence="1 2" key="1">
    <citation type="journal article" date="2016" name="Front. Microbiol.">
        <title>Comparative Genomics Analysis of Streptomyces Species Reveals Their Adaptation to the Marine Environment and Their Diversity at the Genomic Level.</title>
        <authorList>
            <person name="Tian X."/>
            <person name="Zhang Z."/>
            <person name="Yang T."/>
            <person name="Chen M."/>
            <person name="Li J."/>
            <person name="Chen F."/>
            <person name="Yang J."/>
            <person name="Li W."/>
            <person name="Zhang B."/>
            <person name="Zhang Z."/>
            <person name="Wu J."/>
            <person name="Zhang C."/>
            <person name="Long L."/>
            <person name="Xiao J."/>
        </authorList>
    </citation>
    <scope>NUCLEOTIDE SEQUENCE [LARGE SCALE GENOMIC DNA]</scope>
    <source>
        <strain evidence="1 2">SCSIO 02100</strain>
    </source>
</reference>
<evidence type="ECO:0000313" key="1">
    <source>
        <dbReference type="EMBL" id="OEU92335.1"/>
    </source>
</evidence>
<evidence type="ECO:0000313" key="2">
    <source>
        <dbReference type="Proteomes" id="UP000176101"/>
    </source>
</evidence>
<protein>
    <submittedName>
        <fullName evidence="1">Uncharacterized protein</fullName>
    </submittedName>
</protein>
<organism evidence="1 2">
    <name type="scientific">Streptomyces oceani</name>
    <dbReference type="NCBI Taxonomy" id="1075402"/>
    <lineage>
        <taxon>Bacteria</taxon>
        <taxon>Bacillati</taxon>
        <taxon>Actinomycetota</taxon>
        <taxon>Actinomycetes</taxon>
        <taxon>Kitasatosporales</taxon>
        <taxon>Streptomycetaceae</taxon>
        <taxon>Streptomyces</taxon>
    </lineage>
</organism>